<name>A0A2P8I9J0_SACCR</name>
<dbReference type="Proteomes" id="UP000241118">
    <property type="component" value="Unassembled WGS sequence"/>
</dbReference>
<feature type="signal peptide" evidence="2">
    <location>
        <begin position="1"/>
        <end position="31"/>
    </location>
</feature>
<dbReference type="Pfam" id="PF12079">
    <property type="entry name" value="DUF3558"/>
    <property type="match status" value="1"/>
</dbReference>
<proteinExistence type="predicted"/>
<evidence type="ECO:0000256" key="2">
    <source>
        <dbReference type="SAM" id="SignalP"/>
    </source>
</evidence>
<sequence length="214" mass="22754">MKTSWRLWGQRVRHSGKAFIALLLVAGAVLAGCTQKTPGDANSTTTANETTAASGTSEPTVEFPRRPSEIKLDGIADACVTLTKDQQRELGIDQALSEPMDVIEDREMPGCSFRANSRPLFSYEVTLISDEGAGYWQSGGNLDVIQKTVAGYGALQVTLAGTTKGDCALAVDVADGQQLFVSFLPIGDGFTQDQMCQNAAKGAEMALTTLQTLK</sequence>
<evidence type="ECO:0000256" key="1">
    <source>
        <dbReference type="SAM" id="MobiDB-lite"/>
    </source>
</evidence>
<evidence type="ECO:0000313" key="3">
    <source>
        <dbReference type="EMBL" id="PSL55117.1"/>
    </source>
</evidence>
<feature type="chain" id="PRO_5039099698" evidence="2">
    <location>
        <begin position="32"/>
        <end position="214"/>
    </location>
</feature>
<comment type="caution">
    <text evidence="3">The sequence shown here is derived from an EMBL/GenBank/DDBJ whole genome shotgun (WGS) entry which is preliminary data.</text>
</comment>
<keyword evidence="4" id="KW-1185">Reference proteome</keyword>
<protein>
    <submittedName>
        <fullName evidence="3">Uncharacterized protein DUF3558</fullName>
    </submittedName>
</protein>
<dbReference type="AlphaFoldDB" id="A0A2P8I9J0"/>
<dbReference type="EMBL" id="PYAX01000005">
    <property type="protein sequence ID" value="PSL55117.1"/>
    <property type="molecule type" value="Genomic_DNA"/>
</dbReference>
<dbReference type="PROSITE" id="PS51257">
    <property type="entry name" value="PROKAR_LIPOPROTEIN"/>
    <property type="match status" value="1"/>
</dbReference>
<feature type="compositionally biased region" description="Low complexity" evidence="1">
    <location>
        <begin position="41"/>
        <end position="58"/>
    </location>
</feature>
<gene>
    <name evidence="3" type="ORF">B0I31_10574</name>
</gene>
<dbReference type="InterPro" id="IPR024520">
    <property type="entry name" value="DUF3558"/>
</dbReference>
<keyword evidence="2" id="KW-0732">Signal</keyword>
<reference evidence="3 4" key="1">
    <citation type="submission" date="2018-03" db="EMBL/GenBank/DDBJ databases">
        <title>Genomic Encyclopedia of Type Strains, Phase III (KMG-III): the genomes of soil and plant-associated and newly described type strains.</title>
        <authorList>
            <person name="Whitman W."/>
        </authorList>
    </citation>
    <scope>NUCLEOTIDE SEQUENCE [LARGE SCALE GENOMIC DNA]</scope>
    <source>
        <strain evidence="3 4">CGMCC 4.7097</strain>
    </source>
</reference>
<dbReference type="OrthoDB" id="3700944at2"/>
<feature type="region of interest" description="Disordered" evidence="1">
    <location>
        <begin position="36"/>
        <end position="63"/>
    </location>
</feature>
<evidence type="ECO:0000313" key="4">
    <source>
        <dbReference type="Proteomes" id="UP000241118"/>
    </source>
</evidence>
<accession>A0A2P8I9J0</accession>
<organism evidence="3 4">
    <name type="scientific">Saccharothrix carnea</name>
    <dbReference type="NCBI Taxonomy" id="1280637"/>
    <lineage>
        <taxon>Bacteria</taxon>
        <taxon>Bacillati</taxon>
        <taxon>Actinomycetota</taxon>
        <taxon>Actinomycetes</taxon>
        <taxon>Pseudonocardiales</taxon>
        <taxon>Pseudonocardiaceae</taxon>
        <taxon>Saccharothrix</taxon>
    </lineage>
</organism>